<dbReference type="AlphaFoldDB" id="A0A7J6MIQ4"/>
<organism evidence="1 2">
    <name type="scientific">Perkinsus olseni</name>
    <name type="common">Perkinsus atlanticus</name>
    <dbReference type="NCBI Taxonomy" id="32597"/>
    <lineage>
        <taxon>Eukaryota</taxon>
        <taxon>Sar</taxon>
        <taxon>Alveolata</taxon>
        <taxon>Perkinsozoa</taxon>
        <taxon>Perkinsea</taxon>
        <taxon>Perkinsida</taxon>
        <taxon>Perkinsidae</taxon>
        <taxon>Perkinsus</taxon>
    </lineage>
</organism>
<proteinExistence type="predicted"/>
<evidence type="ECO:0000313" key="1">
    <source>
        <dbReference type="EMBL" id="KAF4671297.1"/>
    </source>
</evidence>
<name>A0A7J6MIQ4_PEROL</name>
<reference evidence="1 2" key="1">
    <citation type="submission" date="2020-04" db="EMBL/GenBank/DDBJ databases">
        <title>Perkinsus olseni comparative genomics.</title>
        <authorList>
            <person name="Bogema D.R."/>
        </authorList>
    </citation>
    <scope>NUCLEOTIDE SEQUENCE [LARGE SCALE GENOMIC DNA]</scope>
    <source>
        <strain evidence="1">ATCC PRA-179</strain>
    </source>
</reference>
<sequence length="116" mass="13191">MKEIPRYICSLRQDIKYPPASVSLLSRSMYQEFAYFDAQGRLNHAALEPAGVIGSSRVAEAYARPKKALPRRRLDGARFCRLNFEKSSHEVNAHLRGDPQQRRLSRVTHPLPGCLV</sequence>
<evidence type="ECO:0000313" key="2">
    <source>
        <dbReference type="Proteomes" id="UP000570595"/>
    </source>
</evidence>
<comment type="caution">
    <text evidence="1">The sequence shown here is derived from an EMBL/GenBank/DDBJ whole genome shotgun (WGS) entry which is preliminary data.</text>
</comment>
<gene>
    <name evidence="1" type="ORF">FOZ61_003231</name>
</gene>
<dbReference type="EMBL" id="JABAHT010000002">
    <property type="protein sequence ID" value="KAF4671297.1"/>
    <property type="molecule type" value="Genomic_DNA"/>
</dbReference>
<dbReference type="Proteomes" id="UP000570595">
    <property type="component" value="Unassembled WGS sequence"/>
</dbReference>
<accession>A0A7J6MIQ4</accession>
<protein>
    <submittedName>
        <fullName evidence="1">Uncharacterized protein</fullName>
    </submittedName>
</protein>
<dbReference type="OrthoDB" id="10293043at2759"/>